<evidence type="ECO:0000313" key="2">
    <source>
        <dbReference type="Proteomes" id="UP001233999"/>
    </source>
</evidence>
<sequence length="73" mass="8697">MRKANGDEYKEYTVKTMWNVTAKMLQEKYLQVCGRVFNPFTDVEFKSAREARNAKRKELKKIPEKRKVSAIRL</sequence>
<dbReference type="EMBL" id="JASPKZ010001222">
    <property type="protein sequence ID" value="KAJ9598407.1"/>
    <property type="molecule type" value="Genomic_DNA"/>
</dbReference>
<organism evidence="1 2">
    <name type="scientific">Diploptera punctata</name>
    <name type="common">Pacific beetle cockroach</name>
    <dbReference type="NCBI Taxonomy" id="6984"/>
    <lineage>
        <taxon>Eukaryota</taxon>
        <taxon>Metazoa</taxon>
        <taxon>Ecdysozoa</taxon>
        <taxon>Arthropoda</taxon>
        <taxon>Hexapoda</taxon>
        <taxon>Insecta</taxon>
        <taxon>Pterygota</taxon>
        <taxon>Neoptera</taxon>
        <taxon>Polyneoptera</taxon>
        <taxon>Dictyoptera</taxon>
        <taxon>Blattodea</taxon>
        <taxon>Blaberoidea</taxon>
        <taxon>Blaberidae</taxon>
        <taxon>Diplopterinae</taxon>
        <taxon>Diploptera</taxon>
    </lineage>
</organism>
<name>A0AAD8EQU2_DIPPU</name>
<accession>A0AAD8EQU2</accession>
<reference evidence="1" key="2">
    <citation type="submission" date="2023-05" db="EMBL/GenBank/DDBJ databases">
        <authorList>
            <person name="Fouks B."/>
        </authorList>
    </citation>
    <scope>NUCLEOTIDE SEQUENCE</scope>
    <source>
        <strain evidence="1">Stay&amp;Tobe</strain>
        <tissue evidence="1">Testes</tissue>
    </source>
</reference>
<reference evidence="1" key="1">
    <citation type="journal article" date="2023" name="IScience">
        <title>Live-bearing cockroach genome reveals convergent evolutionary mechanisms linked to viviparity in insects and beyond.</title>
        <authorList>
            <person name="Fouks B."/>
            <person name="Harrison M.C."/>
            <person name="Mikhailova A.A."/>
            <person name="Marchal E."/>
            <person name="English S."/>
            <person name="Carruthers M."/>
            <person name="Jennings E.C."/>
            <person name="Chiamaka E.L."/>
            <person name="Frigard R.A."/>
            <person name="Pippel M."/>
            <person name="Attardo G.M."/>
            <person name="Benoit J.B."/>
            <person name="Bornberg-Bauer E."/>
            <person name="Tobe S.S."/>
        </authorList>
    </citation>
    <scope>NUCLEOTIDE SEQUENCE</scope>
    <source>
        <strain evidence="1">Stay&amp;Tobe</strain>
    </source>
</reference>
<gene>
    <name evidence="1" type="ORF">L9F63_010929</name>
</gene>
<protein>
    <submittedName>
        <fullName evidence="1">Uncharacterized protein</fullName>
    </submittedName>
</protein>
<dbReference type="Proteomes" id="UP001233999">
    <property type="component" value="Unassembled WGS sequence"/>
</dbReference>
<dbReference type="AlphaFoldDB" id="A0AAD8EQU2"/>
<comment type="caution">
    <text evidence="1">The sequence shown here is derived from an EMBL/GenBank/DDBJ whole genome shotgun (WGS) entry which is preliminary data.</text>
</comment>
<keyword evidence="2" id="KW-1185">Reference proteome</keyword>
<evidence type="ECO:0000313" key="1">
    <source>
        <dbReference type="EMBL" id="KAJ9598407.1"/>
    </source>
</evidence>
<proteinExistence type="predicted"/>